<sequence>MLCLRCQTRKTTAKEEERYHLIPILLNQKPWILGRTWWSDSKLRLINAGHMLGTGGAQAPPCCVNAWKTHFC</sequence>
<dbReference type="Proteomes" id="UP000076532">
    <property type="component" value="Unassembled WGS sequence"/>
</dbReference>
<reference evidence="1 2" key="1">
    <citation type="journal article" date="2016" name="Mol. Biol. Evol.">
        <title>Comparative Genomics of Early-Diverging Mushroom-Forming Fungi Provides Insights into the Origins of Lignocellulose Decay Capabilities.</title>
        <authorList>
            <person name="Nagy L.G."/>
            <person name="Riley R."/>
            <person name="Tritt A."/>
            <person name="Adam C."/>
            <person name="Daum C."/>
            <person name="Floudas D."/>
            <person name="Sun H."/>
            <person name="Yadav J.S."/>
            <person name="Pangilinan J."/>
            <person name="Larsson K.H."/>
            <person name="Matsuura K."/>
            <person name="Barry K."/>
            <person name="Labutti K."/>
            <person name="Kuo R."/>
            <person name="Ohm R.A."/>
            <person name="Bhattacharya S.S."/>
            <person name="Shirouzu T."/>
            <person name="Yoshinaga Y."/>
            <person name="Martin F.M."/>
            <person name="Grigoriev I.V."/>
            <person name="Hibbett D.S."/>
        </authorList>
    </citation>
    <scope>NUCLEOTIDE SEQUENCE [LARGE SCALE GENOMIC DNA]</scope>
    <source>
        <strain evidence="1 2">CBS 109695</strain>
    </source>
</reference>
<proteinExistence type="predicted"/>
<organism evidence="1 2">
    <name type="scientific">Athelia psychrophila</name>
    <dbReference type="NCBI Taxonomy" id="1759441"/>
    <lineage>
        <taxon>Eukaryota</taxon>
        <taxon>Fungi</taxon>
        <taxon>Dikarya</taxon>
        <taxon>Basidiomycota</taxon>
        <taxon>Agaricomycotina</taxon>
        <taxon>Agaricomycetes</taxon>
        <taxon>Agaricomycetidae</taxon>
        <taxon>Atheliales</taxon>
        <taxon>Atheliaceae</taxon>
        <taxon>Athelia</taxon>
    </lineage>
</organism>
<evidence type="ECO:0000313" key="2">
    <source>
        <dbReference type="Proteomes" id="UP000076532"/>
    </source>
</evidence>
<name>A0A166FQQ4_9AGAM</name>
<protein>
    <submittedName>
        <fullName evidence="1">Uncharacterized protein</fullName>
    </submittedName>
</protein>
<keyword evidence="2" id="KW-1185">Reference proteome</keyword>
<evidence type="ECO:0000313" key="1">
    <source>
        <dbReference type="EMBL" id="KZP17061.1"/>
    </source>
</evidence>
<dbReference type="EMBL" id="KV417587">
    <property type="protein sequence ID" value="KZP17061.1"/>
    <property type="molecule type" value="Genomic_DNA"/>
</dbReference>
<gene>
    <name evidence="1" type="ORF">FIBSPDRAFT_38098</name>
</gene>
<dbReference type="AlphaFoldDB" id="A0A166FQQ4"/>
<accession>A0A166FQQ4</accession>